<dbReference type="InterPro" id="IPR011990">
    <property type="entry name" value="TPR-like_helical_dom_sf"/>
</dbReference>
<dbReference type="Gene3D" id="1.25.40.10">
    <property type="entry name" value="Tetratricopeptide repeat domain"/>
    <property type="match status" value="1"/>
</dbReference>
<keyword evidence="1" id="KW-0805">Transcription regulation</keyword>
<name>A0A1G6H7V6_9MICO</name>
<accession>A0A1G6H7V6</accession>
<dbReference type="InterPro" id="IPR027417">
    <property type="entry name" value="P-loop_NTPase"/>
</dbReference>
<dbReference type="InterPro" id="IPR041664">
    <property type="entry name" value="AAA_16"/>
</dbReference>
<evidence type="ECO:0000259" key="5">
    <source>
        <dbReference type="PROSITE" id="PS50043"/>
    </source>
</evidence>
<feature type="region of interest" description="Disordered" evidence="4">
    <location>
        <begin position="1"/>
        <end position="21"/>
    </location>
</feature>
<dbReference type="SUPFAM" id="SSF46894">
    <property type="entry name" value="C-terminal effector domain of the bipartite response regulators"/>
    <property type="match status" value="1"/>
</dbReference>
<gene>
    <name evidence="6" type="ORF">SAMN05216410_0797</name>
</gene>
<sequence length="865" mass="93548">MTVLDPSPSSPSHSRLPRVPTHLVDRARVREVLDAGNSIVVLHAPRGYGKSALVADWLRESERDAVWHATTPSETADDFWAELLASLERGQALRADGSPDRQVVADPRTRVREHLLARTEPLVVVLDHVERLGSVDVAPHLAAILEQTSAVSLVVCTHPRPGPADRLRFGVDAVVVRSCDLALTAGEVTTLARSLGSPLCEASLTEIHDGLWGWPAPTRALLTMSASWTDTVAIDWGALVLYLEEMHDVLPDGATRFLFQTRILDHLTADVAEQLTGNPRAAQLLAGTEIAGLARSEVTGGERVYRYLPALGKAFDAQKRSAVGGSTSPAAVDAAAHLRAAEVLQDQPEAAIQHLAAAQDWDKMLDITNKNWVDLIIHHPSKLQNALSNLPGRFIKSMPRLLMARDVLLNARLDSVSAHPIEWAEPGVRLNDPQLFDLAGVAVGHVISLRSSFQFQAAAELADRIVAVARDDDGQWRAVLVETLPFLLMQTAVTHLVAGNLTRAHDDFLQCVHMGTGAALEFLARNACEFLALIDALRGDLGSARYRLDQALELATAPLAMRKFIDPVATMVEALLAIRRLDLDAADALLAALPSVSSTQRFKIAPWFVLDTMHALVRDLRGDHDGAQSLLDAARQDGSKRVNAESFAGRILSTTLAALNIEAGNPTRARNLLAASPMYSGHPSLRARLALCAGETDDAVAIIVSGLWRSGVSTQERIALHLVDMDVRYSLGQRAAAVTALRRALEASGPDQLYPYATADRAVLVDLSDDVDQLRHVLARIDAAGIAERPAGREPLVELSERELAVLAELETTASIELVARHLFVSVNTIKSQVRSLYRKLGVGSRESALAEGYRLGFLGVSPGR</sequence>
<proteinExistence type="predicted"/>
<dbReference type="OrthoDB" id="3178268at2"/>
<dbReference type="STRING" id="1814289.SAMN05216410_0797"/>
<dbReference type="SMART" id="SM00421">
    <property type="entry name" value="HTH_LUXR"/>
    <property type="match status" value="1"/>
</dbReference>
<dbReference type="Pfam" id="PF13191">
    <property type="entry name" value="AAA_16"/>
    <property type="match status" value="1"/>
</dbReference>
<protein>
    <submittedName>
        <fullName evidence="6">LuxR family transcriptional regulator, maltose regulon positive regulatory protein</fullName>
    </submittedName>
</protein>
<dbReference type="Pfam" id="PF00196">
    <property type="entry name" value="GerE"/>
    <property type="match status" value="1"/>
</dbReference>
<feature type="domain" description="HTH luxR-type" evidence="5">
    <location>
        <begin position="792"/>
        <end position="857"/>
    </location>
</feature>
<dbReference type="InterPro" id="IPR036388">
    <property type="entry name" value="WH-like_DNA-bd_sf"/>
</dbReference>
<dbReference type="Gene3D" id="1.10.10.10">
    <property type="entry name" value="Winged helix-like DNA-binding domain superfamily/Winged helix DNA-binding domain"/>
    <property type="match status" value="1"/>
</dbReference>
<dbReference type="Proteomes" id="UP000199039">
    <property type="component" value="Unassembled WGS sequence"/>
</dbReference>
<dbReference type="InterPro" id="IPR059106">
    <property type="entry name" value="WHD_MalT"/>
</dbReference>
<dbReference type="GO" id="GO:0003677">
    <property type="term" value="F:DNA binding"/>
    <property type="evidence" value="ECO:0007669"/>
    <property type="project" value="UniProtKB-KW"/>
</dbReference>
<dbReference type="InterPro" id="IPR000792">
    <property type="entry name" value="Tscrpt_reg_LuxR_C"/>
</dbReference>
<evidence type="ECO:0000256" key="1">
    <source>
        <dbReference type="ARBA" id="ARBA00023015"/>
    </source>
</evidence>
<keyword evidence="7" id="KW-1185">Reference proteome</keyword>
<feature type="compositionally biased region" description="Low complexity" evidence="4">
    <location>
        <begin position="1"/>
        <end position="20"/>
    </location>
</feature>
<evidence type="ECO:0000256" key="2">
    <source>
        <dbReference type="ARBA" id="ARBA00023125"/>
    </source>
</evidence>
<keyword evidence="3" id="KW-0804">Transcription</keyword>
<evidence type="ECO:0000313" key="7">
    <source>
        <dbReference type="Proteomes" id="UP000199039"/>
    </source>
</evidence>
<evidence type="ECO:0000313" key="6">
    <source>
        <dbReference type="EMBL" id="SDB90025.1"/>
    </source>
</evidence>
<dbReference type="CDD" id="cd06170">
    <property type="entry name" value="LuxR_C_like"/>
    <property type="match status" value="1"/>
</dbReference>
<dbReference type="InterPro" id="IPR016032">
    <property type="entry name" value="Sig_transdc_resp-reg_C-effctor"/>
</dbReference>
<dbReference type="Pfam" id="PF25873">
    <property type="entry name" value="WHD_MalT"/>
    <property type="match status" value="1"/>
</dbReference>
<dbReference type="Gene3D" id="3.40.50.300">
    <property type="entry name" value="P-loop containing nucleotide triphosphate hydrolases"/>
    <property type="match status" value="1"/>
</dbReference>
<dbReference type="SUPFAM" id="SSF52540">
    <property type="entry name" value="P-loop containing nucleoside triphosphate hydrolases"/>
    <property type="match status" value="1"/>
</dbReference>
<dbReference type="AlphaFoldDB" id="A0A1G6H7V6"/>
<dbReference type="PANTHER" id="PTHR44688:SF25">
    <property type="entry name" value="HTH LUXR-TYPE DOMAIN-CONTAINING PROTEIN"/>
    <property type="match status" value="1"/>
</dbReference>
<dbReference type="PANTHER" id="PTHR44688">
    <property type="entry name" value="DNA-BINDING TRANSCRIPTIONAL ACTIVATOR DEVR_DOSR"/>
    <property type="match status" value="1"/>
</dbReference>
<dbReference type="EMBL" id="FMYH01000001">
    <property type="protein sequence ID" value="SDB90025.1"/>
    <property type="molecule type" value="Genomic_DNA"/>
</dbReference>
<evidence type="ECO:0000256" key="3">
    <source>
        <dbReference type="ARBA" id="ARBA00023163"/>
    </source>
</evidence>
<dbReference type="GO" id="GO:0006355">
    <property type="term" value="P:regulation of DNA-templated transcription"/>
    <property type="evidence" value="ECO:0007669"/>
    <property type="project" value="InterPro"/>
</dbReference>
<reference evidence="6 7" key="1">
    <citation type="submission" date="2016-09" db="EMBL/GenBank/DDBJ databases">
        <authorList>
            <person name="Capua I."/>
            <person name="De Benedictis P."/>
            <person name="Joannis T."/>
            <person name="Lombin L.H."/>
            <person name="Cattoli G."/>
        </authorList>
    </citation>
    <scope>NUCLEOTIDE SEQUENCE [LARGE SCALE GENOMIC DNA]</scope>
    <source>
        <strain evidence="6 7">ISLP-3</strain>
    </source>
</reference>
<dbReference type="RefSeq" id="WP_093180943.1">
    <property type="nucleotide sequence ID" value="NZ_FMYH01000001.1"/>
</dbReference>
<evidence type="ECO:0000256" key="4">
    <source>
        <dbReference type="SAM" id="MobiDB-lite"/>
    </source>
</evidence>
<keyword evidence="2" id="KW-0238">DNA-binding</keyword>
<organism evidence="6 7">
    <name type="scientific">Sanguibacter gelidistatuariae</name>
    <dbReference type="NCBI Taxonomy" id="1814289"/>
    <lineage>
        <taxon>Bacteria</taxon>
        <taxon>Bacillati</taxon>
        <taxon>Actinomycetota</taxon>
        <taxon>Actinomycetes</taxon>
        <taxon>Micrococcales</taxon>
        <taxon>Sanguibacteraceae</taxon>
        <taxon>Sanguibacter</taxon>
    </lineage>
</organism>
<dbReference type="PROSITE" id="PS50043">
    <property type="entry name" value="HTH_LUXR_2"/>
    <property type="match status" value="1"/>
</dbReference>